<dbReference type="InterPro" id="IPR036412">
    <property type="entry name" value="HAD-like_sf"/>
</dbReference>
<dbReference type="EMBL" id="VUMS01000057">
    <property type="protein sequence ID" value="MST67919.1"/>
    <property type="molecule type" value="Genomic_DNA"/>
</dbReference>
<gene>
    <name evidence="1" type="ORF">FYJ57_14735</name>
</gene>
<organism evidence="1 2">
    <name type="scientific">Oliverpabstia intestinalis</name>
    <dbReference type="NCBI Taxonomy" id="2606633"/>
    <lineage>
        <taxon>Bacteria</taxon>
        <taxon>Bacillati</taxon>
        <taxon>Bacillota</taxon>
        <taxon>Clostridia</taxon>
        <taxon>Lachnospirales</taxon>
        <taxon>Lachnospiraceae</taxon>
        <taxon>Oliverpabstia</taxon>
    </lineage>
</organism>
<reference evidence="1 2" key="1">
    <citation type="submission" date="2019-08" db="EMBL/GenBank/DDBJ databases">
        <title>In-depth cultivation of the pig gut microbiome towards novel bacterial diversity and tailored functional studies.</title>
        <authorList>
            <person name="Wylensek D."/>
            <person name="Hitch T.C.A."/>
            <person name="Clavel T."/>
        </authorList>
    </citation>
    <scope>NUCLEOTIDE SEQUENCE [LARGE SCALE GENOMIC DNA]</scope>
    <source>
        <strain evidence="1 2">BSM-380-WT-5A</strain>
    </source>
</reference>
<accession>A0A7X2P5K1</accession>
<dbReference type="Gene3D" id="3.40.50.1000">
    <property type="entry name" value="HAD superfamily/HAD-like"/>
    <property type="match status" value="1"/>
</dbReference>
<dbReference type="InterPro" id="IPR023214">
    <property type="entry name" value="HAD_sf"/>
</dbReference>
<keyword evidence="1" id="KW-0378">Hydrolase</keyword>
<keyword evidence="2" id="KW-1185">Reference proteome</keyword>
<dbReference type="GO" id="GO:0016787">
    <property type="term" value="F:hydrolase activity"/>
    <property type="evidence" value="ECO:0007669"/>
    <property type="project" value="UniProtKB-KW"/>
</dbReference>
<proteinExistence type="predicted"/>
<dbReference type="RefSeq" id="WP_154433218.1">
    <property type="nucleotide sequence ID" value="NZ_VUMS01000057.1"/>
</dbReference>
<dbReference type="AlphaFoldDB" id="A0A7X2P5K1"/>
<comment type="caution">
    <text evidence="1">The sequence shown here is derived from an EMBL/GenBank/DDBJ whole genome shotgun (WGS) entry which is preliminary data.</text>
</comment>
<sequence>MNVIFDMDGLMFDTEKVFIKAWDYAGERIGIGKAGYMVYKTLGMSIVASYEIWNEEFGDRYNQEELRKYTKEFLKNYYENNKVPLKQGLYVLLEYLKNANAKLAVASSSPRWEVEKHLNDAGIIDCFSAIICGDMVEKSKPAPDIYIKACEMLNENPEECIALEDSKNGLLSAYRAGCKPIMVPDLWQPDEEILQIIKGKYSDLEQVKKAFESGEI</sequence>
<dbReference type="InterPro" id="IPR041492">
    <property type="entry name" value="HAD_2"/>
</dbReference>
<dbReference type="NCBIfam" id="TIGR01509">
    <property type="entry name" value="HAD-SF-IA-v3"/>
    <property type="match status" value="1"/>
</dbReference>
<dbReference type="Gene3D" id="1.10.150.240">
    <property type="entry name" value="Putative phosphatase, domain 2"/>
    <property type="match status" value="1"/>
</dbReference>
<dbReference type="Pfam" id="PF13419">
    <property type="entry name" value="HAD_2"/>
    <property type="match status" value="1"/>
</dbReference>
<protein>
    <submittedName>
        <fullName evidence="1">HAD-IA family hydrolase</fullName>
    </submittedName>
</protein>
<dbReference type="SFLD" id="SFLDS00003">
    <property type="entry name" value="Haloacid_Dehalogenase"/>
    <property type="match status" value="1"/>
</dbReference>
<evidence type="ECO:0000313" key="1">
    <source>
        <dbReference type="EMBL" id="MST67919.1"/>
    </source>
</evidence>
<dbReference type="SUPFAM" id="SSF56784">
    <property type="entry name" value="HAD-like"/>
    <property type="match status" value="1"/>
</dbReference>
<dbReference type="Proteomes" id="UP000440513">
    <property type="component" value="Unassembled WGS sequence"/>
</dbReference>
<dbReference type="PANTHER" id="PTHR18901:SF38">
    <property type="entry name" value="PSEUDOURIDINE-5'-PHOSPHATASE"/>
    <property type="match status" value="1"/>
</dbReference>
<name>A0A7X2P5K1_9FIRM</name>
<evidence type="ECO:0000313" key="2">
    <source>
        <dbReference type="Proteomes" id="UP000440513"/>
    </source>
</evidence>
<dbReference type="InterPro" id="IPR023198">
    <property type="entry name" value="PGP-like_dom2"/>
</dbReference>
<dbReference type="SFLD" id="SFLDG01129">
    <property type="entry name" value="C1.5:_HAD__Beta-PGM__Phosphata"/>
    <property type="match status" value="1"/>
</dbReference>
<dbReference type="InterPro" id="IPR006439">
    <property type="entry name" value="HAD-SF_hydro_IA"/>
</dbReference>
<dbReference type="PANTHER" id="PTHR18901">
    <property type="entry name" value="2-DEOXYGLUCOSE-6-PHOSPHATE PHOSPHATASE 2"/>
    <property type="match status" value="1"/>
</dbReference>